<evidence type="ECO:0000313" key="2">
    <source>
        <dbReference type="Proteomes" id="UP000318571"/>
    </source>
</evidence>
<keyword evidence="2" id="KW-1185">Reference proteome</keyword>
<comment type="caution">
    <text evidence="1">The sequence shown here is derived from an EMBL/GenBank/DDBJ whole genome shotgun (WGS) entry which is preliminary data.</text>
</comment>
<dbReference type="AlphaFoldDB" id="A0A553NS94"/>
<reference evidence="1 2" key="1">
    <citation type="journal article" date="2018" name="Nat. Ecol. Evol.">
        <title>Genomic signatures of mitonuclear coevolution across populations of Tigriopus californicus.</title>
        <authorList>
            <person name="Barreto F.S."/>
            <person name="Watson E.T."/>
            <person name="Lima T.G."/>
            <person name="Willett C.S."/>
            <person name="Edmands S."/>
            <person name="Li W."/>
            <person name="Burton R.S."/>
        </authorList>
    </citation>
    <scope>NUCLEOTIDE SEQUENCE [LARGE SCALE GENOMIC DNA]</scope>
    <source>
        <strain evidence="1 2">San Diego</strain>
    </source>
</reference>
<dbReference type="Proteomes" id="UP000318571">
    <property type="component" value="Chromosome 1"/>
</dbReference>
<protein>
    <submittedName>
        <fullName evidence="1">Uncharacterized protein</fullName>
    </submittedName>
</protein>
<gene>
    <name evidence="1" type="ORF">TCAL_16518</name>
</gene>
<organism evidence="1 2">
    <name type="scientific">Tigriopus californicus</name>
    <name type="common">Marine copepod</name>
    <dbReference type="NCBI Taxonomy" id="6832"/>
    <lineage>
        <taxon>Eukaryota</taxon>
        <taxon>Metazoa</taxon>
        <taxon>Ecdysozoa</taxon>
        <taxon>Arthropoda</taxon>
        <taxon>Crustacea</taxon>
        <taxon>Multicrustacea</taxon>
        <taxon>Hexanauplia</taxon>
        <taxon>Copepoda</taxon>
        <taxon>Harpacticoida</taxon>
        <taxon>Harpacticidae</taxon>
        <taxon>Tigriopus</taxon>
    </lineage>
</organism>
<evidence type="ECO:0000313" key="1">
    <source>
        <dbReference type="EMBL" id="TRY68313.1"/>
    </source>
</evidence>
<proteinExistence type="predicted"/>
<dbReference type="EMBL" id="VCGU01000010">
    <property type="protein sequence ID" value="TRY68313.1"/>
    <property type="molecule type" value="Genomic_DNA"/>
</dbReference>
<accession>A0A553NS94</accession>
<sequence>MMHHFLTTGFWTLRGFLRDREHTSLGMSTHSSEGLRRGTNLVTCLHDLWGSKLQVSSGT</sequence>
<name>A0A553NS94_TIGCA</name>